<keyword evidence="1" id="KW-0472">Membrane</keyword>
<gene>
    <name evidence="2" type="ORF">NHP190020_13870</name>
    <name evidence="3" type="ORF">SNTW_13280</name>
</gene>
<dbReference type="OrthoDB" id="5362731at2"/>
<keyword evidence="1" id="KW-0812">Transmembrane</keyword>
<feature type="transmembrane region" description="Helical" evidence="1">
    <location>
        <begin position="299"/>
        <end position="320"/>
    </location>
</feature>
<evidence type="ECO:0000256" key="1">
    <source>
        <dbReference type="SAM" id="Phobius"/>
    </source>
</evidence>
<dbReference type="RefSeq" id="WP_006564461.1">
    <property type="nucleotide sequence ID" value="NZ_AP019774.1"/>
</dbReference>
<feature type="transmembrane region" description="Helical" evidence="1">
    <location>
        <begin position="12"/>
        <end position="29"/>
    </location>
</feature>
<proteinExistence type="predicted"/>
<dbReference type="Proteomes" id="UP000317935">
    <property type="component" value="Chromosome"/>
</dbReference>
<name>A0A6J4D116_9HELI</name>
<dbReference type="EMBL" id="AP019774">
    <property type="protein sequence ID" value="BCD70683.1"/>
    <property type="molecule type" value="Genomic_DNA"/>
</dbReference>
<dbReference type="AlphaFoldDB" id="A0A6J4D116"/>
<evidence type="ECO:0000313" key="3">
    <source>
        <dbReference type="EMBL" id="BCD70683.1"/>
    </source>
</evidence>
<protein>
    <submittedName>
        <fullName evidence="3">Integral membrane protein</fullName>
    </submittedName>
</protein>
<feature type="transmembrane region" description="Helical" evidence="1">
    <location>
        <begin position="146"/>
        <end position="174"/>
    </location>
</feature>
<evidence type="ECO:0000313" key="4">
    <source>
        <dbReference type="Proteomes" id="UP000317935"/>
    </source>
</evidence>
<feature type="transmembrane region" description="Helical" evidence="1">
    <location>
        <begin position="76"/>
        <end position="95"/>
    </location>
</feature>
<keyword evidence="1" id="KW-1133">Transmembrane helix</keyword>
<reference evidence="2 5" key="2">
    <citation type="submission" date="2020-04" db="EMBL/GenBank/DDBJ databases">
        <title>Genomic analysis of gastric non-Helicobacter pylori Helicobacters isolated in Japan.</title>
        <authorList>
            <person name="Suzuki M."/>
            <person name="Rimbara E."/>
        </authorList>
    </citation>
    <scope>NUCLEOTIDE SEQUENCE [LARGE SCALE GENOMIC DNA]</scope>
    <source>
        <strain evidence="2 5">NHP19-0020</strain>
    </source>
</reference>
<evidence type="ECO:0000313" key="2">
    <source>
        <dbReference type="EMBL" id="BCD46348.1"/>
    </source>
</evidence>
<keyword evidence="5" id="KW-1185">Reference proteome</keyword>
<reference evidence="3 4" key="1">
    <citation type="submission" date="2019-06" db="EMBL/GenBank/DDBJ databases">
        <title>Complete genome sequence of Helicobacter suis SNTW101c.</title>
        <authorList>
            <person name="Rimbara E."/>
            <person name="Suzuki M."/>
            <person name="Matsui H."/>
            <person name="Nakamura M."/>
            <person name="Mori S."/>
            <person name="Shibayama K."/>
        </authorList>
    </citation>
    <scope>NUCLEOTIDE SEQUENCE [LARGE SCALE GENOMIC DNA]</scope>
    <source>
        <strain evidence="3 4">SNTW101c</strain>
    </source>
</reference>
<feature type="transmembrane region" description="Helical" evidence="1">
    <location>
        <begin position="181"/>
        <end position="200"/>
    </location>
</feature>
<organism evidence="3 4">
    <name type="scientific">Helicobacter suis</name>
    <dbReference type="NCBI Taxonomy" id="104628"/>
    <lineage>
        <taxon>Bacteria</taxon>
        <taxon>Pseudomonadati</taxon>
        <taxon>Campylobacterota</taxon>
        <taxon>Epsilonproteobacteria</taxon>
        <taxon>Campylobacterales</taxon>
        <taxon>Helicobacteraceae</taxon>
        <taxon>Helicobacter</taxon>
    </lineage>
</organism>
<feature type="transmembrane region" description="Helical" evidence="1">
    <location>
        <begin position="206"/>
        <end position="231"/>
    </location>
</feature>
<feature type="transmembrane region" description="Helical" evidence="1">
    <location>
        <begin position="243"/>
        <end position="262"/>
    </location>
</feature>
<evidence type="ECO:0000313" key="5">
    <source>
        <dbReference type="Proteomes" id="UP000509742"/>
    </source>
</evidence>
<dbReference type="EMBL" id="AP023036">
    <property type="protein sequence ID" value="BCD46348.1"/>
    <property type="molecule type" value="Genomic_DNA"/>
</dbReference>
<accession>A0A6J4D116</accession>
<dbReference type="GeneID" id="56929066"/>
<sequence length="400" mass="45394">MSLPSSSNKPLYFVYLILVVAASLAMGVYKSLEISVSYREALLYFSTPEFLLDRCLLRALHAFVRLAYFLPKDLALRLPGLFFHALNIILIYLLSLKEKPQKPYDPLFVALTFALLPGVQLGAILLGKASLLITLSLLSLLAYRTWLFYVLSLLVAFLDASYVVLLTGFFLYAFKHKQMTHMLILFLALWINLYAFKSVSGMPQGFFLNTLFTMLILYSPCLCIYYPYALYAQAIKEYKQDSLIGVVGAVGFLLPLLLSLRQELSPEFLSYGPLGMPVLLQKALSSIRLHLPIFRSHYYIRYSLVFGTLVLESMFLWGGYNKFVSTHYVAKELALALHERGIETINTTSPKIALRLRFYGINSGGDLFLIEQSKHATIKIYYKNKVAASYAILRKKPLMP</sequence>
<dbReference type="Proteomes" id="UP000509742">
    <property type="component" value="Chromosome"/>
</dbReference>